<keyword evidence="3" id="KW-1133">Transmembrane helix</keyword>
<feature type="region of interest" description="Disordered" evidence="2">
    <location>
        <begin position="170"/>
        <end position="228"/>
    </location>
</feature>
<evidence type="ECO:0000313" key="5">
    <source>
        <dbReference type="EMBL" id="SDM98722.1"/>
    </source>
</evidence>
<sequence>MYDSYEKNTIQDETLSSGDSMAEAEVNVDTASASEPSDEELRGGSQPVPEPVDTSVEGLPMPESTPKEQPFPANPDAAAAQAGMPESDEKPAVEENTPPQADMPKQESFTVCPRCRNTVPNQNFCLVCAFSLRGLEPARPQPKPPVIPYGMPPVAAMGQAAYQPPVYRPQPPVTPAAPPVTPPPAPQVPPAAPMNHHWQQPVMPPMPQQAPPPPPPPPQNYQPAGTGYIPPSAQPPYGVPYRYRKPEQNGHGLAIAGIILGGFAALCMVVVLIFTILIYSDIRNGNYQSEKSFPDSYGNSDEFIPPFNDGGDSKQNNALPQHFVGETVNNNDIAYDFNSSRIEQKAGTKYIVIGITVHNNSSESFTLTPSLFRLEDATGGTYQYYGKPDSFHNPLEQAVLMPGEKTTKDLTYIYTGNSDSDYIPLYVMDNKGNDLFFVYMQLYS</sequence>
<keyword evidence="6" id="KW-1185">Reference proteome</keyword>
<dbReference type="Pfam" id="PF11611">
    <property type="entry name" value="DUF4352"/>
    <property type="match status" value="1"/>
</dbReference>
<name>A0A1G9XPF9_9FIRM</name>
<feature type="compositionally biased region" description="Pro residues" evidence="2">
    <location>
        <begin position="202"/>
        <end position="220"/>
    </location>
</feature>
<dbReference type="AlphaFoldDB" id="A0A1G9XPF9"/>
<dbReference type="Proteomes" id="UP000199182">
    <property type="component" value="Unassembled WGS sequence"/>
</dbReference>
<reference evidence="5 6" key="1">
    <citation type="submission" date="2016-10" db="EMBL/GenBank/DDBJ databases">
        <authorList>
            <person name="de Groot N.N."/>
        </authorList>
    </citation>
    <scope>NUCLEOTIDE SEQUENCE [LARGE SCALE GENOMIC DNA]</scope>
    <source>
        <strain evidence="5 6">CGMCC 1.5012</strain>
    </source>
</reference>
<evidence type="ECO:0000256" key="3">
    <source>
        <dbReference type="SAM" id="Phobius"/>
    </source>
</evidence>
<gene>
    <name evidence="5" type="ORF">SAMN05192585_1096</name>
</gene>
<feature type="compositionally biased region" description="Low complexity" evidence="2">
    <location>
        <begin position="70"/>
        <end position="85"/>
    </location>
</feature>
<evidence type="ECO:0000259" key="4">
    <source>
        <dbReference type="Pfam" id="PF11611"/>
    </source>
</evidence>
<organism evidence="5 6">
    <name type="scientific">Acetanaerobacterium elongatum</name>
    <dbReference type="NCBI Taxonomy" id="258515"/>
    <lineage>
        <taxon>Bacteria</taxon>
        <taxon>Bacillati</taxon>
        <taxon>Bacillota</taxon>
        <taxon>Clostridia</taxon>
        <taxon>Eubacteriales</taxon>
        <taxon>Oscillospiraceae</taxon>
        <taxon>Acetanaerobacterium</taxon>
    </lineage>
</organism>
<dbReference type="InterPro" id="IPR029051">
    <property type="entry name" value="DUF4352"/>
</dbReference>
<feature type="compositionally biased region" description="Basic and acidic residues" evidence="2">
    <location>
        <begin position="1"/>
        <end position="10"/>
    </location>
</feature>
<dbReference type="EMBL" id="FNID01000009">
    <property type="protein sequence ID" value="SDM98722.1"/>
    <property type="molecule type" value="Genomic_DNA"/>
</dbReference>
<dbReference type="RefSeq" id="WP_092638873.1">
    <property type="nucleotide sequence ID" value="NZ_FNID01000009.1"/>
</dbReference>
<feature type="region of interest" description="Disordered" evidence="2">
    <location>
        <begin position="1"/>
        <end position="106"/>
    </location>
</feature>
<dbReference type="Gene3D" id="2.60.40.1240">
    <property type="match status" value="1"/>
</dbReference>
<protein>
    <recommendedName>
        <fullName evidence="4">DUF4352 domain-containing protein</fullName>
    </recommendedName>
</protein>
<feature type="compositionally biased region" description="Pro residues" evidence="2">
    <location>
        <begin position="170"/>
        <end position="192"/>
    </location>
</feature>
<accession>A0A1G9XPF9</accession>
<evidence type="ECO:0000313" key="6">
    <source>
        <dbReference type="Proteomes" id="UP000199182"/>
    </source>
</evidence>
<evidence type="ECO:0000256" key="1">
    <source>
        <dbReference type="ARBA" id="ARBA00022729"/>
    </source>
</evidence>
<keyword evidence="3" id="KW-0812">Transmembrane</keyword>
<proteinExistence type="predicted"/>
<keyword evidence="3" id="KW-0472">Membrane</keyword>
<feature type="transmembrane region" description="Helical" evidence="3">
    <location>
        <begin position="252"/>
        <end position="279"/>
    </location>
</feature>
<keyword evidence="1" id="KW-0732">Signal</keyword>
<evidence type="ECO:0000256" key="2">
    <source>
        <dbReference type="SAM" id="MobiDB-lite"/>
    </source>
</evidence>
<feature type="domain" description="DUF4352" evidence="4">
    <location>
        <begin position="324"/>
        <end position="413"/>
    </location>
</feature>
<dbReference type="InterPro" id="IPR029050">
    <property type="entry name" value="Immunoprotect_excell_Ig-like"/>
</dbReference>